<evidence type="ECO:0000256" key="1">
    <source>
        <dbReference type="ARBA" id="ARBA00022737"/>
    </source>
</evidence>
<dbReference type="PANTHER" id="PTHR22870">
    <property type="entry name" value="REGULATOR OF CHROMOSOME CONDENSATION"/>
    <property type="match status" value="1"/>
</dbReference>
<comment type="caution">
    <text evidence="4">The sequence shown here is derived from an EMBL/GenBank/DDBJ whole genome shotgun (WGS) entry which is preliminary data.</text>
</comment>
<feature type="repeat" description="RCC1" evidence="2">
    <location>
        <begin position="129"/>
        <end position="184"/>
    </location>
</feature>
<protein>
    <submittedName>
        <fullName evidence="4">Rcc1 and btb domain-containing protein 1</fullName>
    </submittedName>
</protein>
<evidence type="ECO:0000256" key="2">
    <source>
        <dbReference type="PROSITE-ProRule" id="PRU00235"/>
    </source>
</evidence>
<keyword evidence="1" id="KW-0677">Repeat</keyword>
<dbReference type="Gene3D" id="2.130.10.30">
    <property type="entry name" value="Regulator of chromosome condensation 1/beta-lactamase-inhibitor protein II"/>
    <property type="match status" value="1"/>
</dbReference>
<dbReference type="PaxDb" id="67767-A0A0J7KIF2"/>
<dbReference type="PROSITE" id="PS50012">
    <property type="entry name" value="RCC1_3"/>
    <property type="match status" value="4"/>
</dbReference>
<dbReference type="AlphaFoldDB" id="A0A0J7KIF2"/>
<evidence type="ECO:0000313" key="5">
    <source>
        <dbReference type="Proteomes" id="UP000036403"/>
    </source>
</evidence>
<gene>
    <name evidence="4" type="ORF">RF55_10258</name>
</gene>
<feature type="repeat" description="RCC1" evidence="2">
    <location>
        <begin position="261"/>
        <end position="310"/>
    </location>
</feature>
<dbReference type="InterPro" id="IPR000408">
    <property type="entry name" value="Reg_chr_condens"/>
</dbReference>
<dbReference type="Proteomes" id="UP000036403">
    <property type="component" value="Unassembled WGS sequence"/>
</dbReference>
<feature type="repeat" description="RCC1" evidence="2">
    <location>
        <begin position="185"/>
        <end position="260"/>
    </location>
</feature>
<sequence>MQIRMVMVYGNGGNRALIVTKDKDVFTLNYNEDDNFKTGDTHFGLYPKKIEELCGKNIKTFACNSCFILALTEEGEVYSWGFNKKRGSDHALLTFMRASTPTRVADLSEKRIVDIACGSDHFLALTSDGRVYAWGKNKSGQIGNGFYTYSDDYSSPTQVKHELEGKKIVHIACGSMFNMGVTDKGKLYGWGDNESGQILIDTIPYTIDSITDKHVSLMITLVNFKSEKYYVHPREITTISGKAIVKVACGLQHALALTCEGKLYAWGKNDRGQLGVNKNLQFSAPVLVDVPELVLDIAAYDNLSVVVGSNRTVYVWGDCFGEVITTPFPTKFSRIHDAFAFSSMRVMHKPLTVSPNNDVEEVLNILDSLRFGDLGKAFDDPVRLLSFFCMHFFALCSTKPDI</sequence>
<dbReference type="InterPro" id="IPR058923">
    <property type="entry name" value="RCC1-like_dom"/>
</dbReference>
<dbReference type="PANTHER" id="PTHR22870:SF466">
    <property type="entry name" value="ANKYRIN REPEAT-CONTAINING PROTEIN"/>
    <property type="match status" value="1"/>
</dbReference>
<proteinExistence type="predicted"/>
<name>A0A0J7KIF2_LASNI</name>
<dbReference type="OrthoDB" id="10253607at2759"/>
<dbReference type="EMBL" id="LBMM01007108">
    <property type="protein sequence ID" value="KMQ90034.1"/>
    <property type="molecule type" value="Genomic_DNA"/>
</dbReference>
<dbReference type="PROSITE" id="PS00626">
    <property type="entry name" value="RCC1_2"/>
    <property type="match status" value="1"/>
</dbReference>
<organism evidence="4 5">
    <name type="scientific">Lasius niger</name>
    <name type="common">Black garden ant</name>
    <dbReference type="NCBI Taxonomy" id="67767"/>
    <lineage>
        <taxon>Eukaryota</taxon>
        <taxon>Metazoa</taxon>
        <taxon>Ecdysozoa</taxon>
        <taxon>Arthropoda</taxon>
        <taxon>Hexapoda</taxon>
        <taxon>Insecta</taxon>
        <taxon>Pterygota</taxon>
        <taxon>Neoptera</taxon>
        <taxon>Endopterygota</taxon>
        <taxon>Hymenoptera</taxon>
        <taxon>Apocrita</taxon>
        <taxon>Aculeata</taxon>
        <taxon>Formicoidea</taxon>
        <taxon>Formicidae</taxon>
        <taxon>Formicinae</taxon>
        <taxon>Lasius</taxon>
        <taxon>Lasius</taxon>
    </lineage>
</organism>
<keyword evidence="5" id="KW-1185">Reference proteome</keyword>
<reference evidence="4 5" key="1">
    <citation type="submission" date="2015-04" db="EMBL/GenBank/DDBJ databases">
        <title>Lasius niger genome sequencing.</title>
        <authorList>
            <person name="Konorov E.A."/>
            <person name="Nikitin M.A."/>
            <person name="Kirill M.V."/>
            <person name="Chang P."/>
        </authorList>
    </citation>
    <scope>NUCLEOTIDE SEQUENCE [LARGE SCALE GENOMIC DNA]</scope>
    <source>
        <tissue evidence="4">Whole</tissue>
    </source>
</reference>
<evidence type="ECO:0000259" key="3">
    <source>
        <dbReference type="Pfam" id="PF25390"/>
    </source>
</evidence>
<evidence type="ECO:0000313" key="4">
    <source>
        <dbReference type="EMBL" id="KMQ90034.1"/>
    </source>
</evidence>
<dbReference type="InterPro" id="IPR009091">
    <property type="entry name" value="RCC1/BLIP-II"/>
</dbReference>
<dbReference type="InterPro" id="IPR051210">
    <property type="entry name" value="Ub_ligase/GEF_domain"/>
</dbReference>
<feature type="repeat" description="RCC1" evidence="2">
    <location>
        <begin position="75"/>
        <end position="128"/>
    </location>
</feature>
<dbReference type="STRING" id="67767.A0A0J7KIF2"/>
<feature type="domain" description="RCC1-like" evidence="3">
    <location>
        <begin position="12"/>
        <end position="317"/>
    </location>
</feature>
<accession>A0A0J7KIF2</accession>
<dbReference type="Pfam" id="PF25390">
    <property type="entry name" value="WD40_RLD"/>
    <property type="match status" value="1"/>
</dbReference>
<dbReference type="PRINTS" id="PR00633">
    <property type="entry name" value="RCCNDNSATION"/>
</dbReference>
<dbReference type="SUPFAM" id="SSF50985">
    <property type="entry name" value="RCC1/BLIP-II"/>
    <property type="match status" value="1"/>
</dbReference>